<keyword evidence="3" id="KW-0274">FAD</keyword>
<dbReference type="AlphaFoldDB" id="A0A194XRY5"/>
<gene>
    <name evidence="7" type="ORF">LY89DRAFT_729016</name>
</gene>
<dbReference type="GO" id="GO:0004497">
    <property type="term" value="F:monooxygenase activity"/>
    <property type="evidence" value="ECO:0007669"/>
    <property type="project" value="UniProtKB-KW"/>
</dbReference>
<feature type="domain" description="FAD-binding" evidence="6">
    <location>
        <begin position="179"/>
        <end position="491"/>
    </location>
</feature>
<protein>
    <submittedName>
        <fullName evidence="7">FAD/NAD(P)-binding domain-containing protein</fullName>
    </submittedName>
</protein>
<keyword evidence="5" id="KW-0503">Monooxygenase</keyword>
<dbReference type="InterPro" id="IPR036188">
    <property type="entry name" value="FAD/NAD-bd_sf"/>
</dbReference>
<dbReference type="EMBL" id="KQ947406">
    <property type="protein sequence ID" value="KUJ22911.1"/>
    <property type="molecule type" value="Genomic_DNA"/>
</dbReference>
<reference evidence="7 8" key="1">
    <citation type="submission" date="2015-10" db="EMBL/GenBank/DDBJ databases">
        <title>Full genome of DAOMC 229536 Phialocephala scopiformis, a fungal endophyte of spruce producing the potent anti-insectan compound rugulosin.</title>
        <authorList>
            <consortium name="DOE Joint Genome Institute"/>
            <person name="Walker A.K."/>
            <person name="Frasz S.L."/>
            <person name="Seifert K.A."/>
            <person name="Miller J.D."/>
            <person name="Mondo S.J."/>
            <person name="Labutti K."/>
            <person name="Lipzen A."/>
            <person name="Dockter R."/>
            <person name="Kennedy M."/>
            <person name="Grigoriev I.V."/>
            <person name="Spatafora J.W."/>
        </authorList>
    </citation>
    <scope>NUCLEOTIDE SEQUENCE [LARGE SCALE GENOMIC DNA]</scope>
    <source>
        <strain evidence="7 8">CBS 120377</strain>
    </source>
</reference>
<dbReference type="GO" id="GO:0071949">
    <property type="term" value="F:FAD binding"/>
    <property type="evidence" value="ECO:0007669"/>
    <property type="project" value="InterPro"/>
</dbReference>
<name>A0A194XRY5_MOLSC</name>
<keyword evidence="4" id="KW-0560">Oxidoreductase</keyword>
<evidence type="ECO:0000256" key="3">
    <source>
        <dbReference type="ARBA" id="ARBA00022827"/>
    </source>
</evidence>
<evidence type="ECO:0000256" key="1">
    <source>
        <dbReference type="ARBA" id="ARBA00007992"/>
    </source>
</evidence>
<dbReference type="Proteomes" id="UP000070700">
    <property type="component" value="Unassembled WGS sequence"/>
</dbReference>
<dbReference type="PANTHER" id="PTHR13789">
    <property type="entry name" value="MONOOXYGENASE"/>
    <property type="match status" value="1"/>
</dbReference>
<dbReference type="GeneID" id="28829059"/>
<dbReference type="OrthoDB" id="16820at2759"/>
<organism evidence="7 8">
    <name type="scientific">Mollisia scopiformis</name>
    <name type="common">Conifer needle endophyte fungus</name>
    <name type="synonym">Phialocephala scopiformis</name>
    <dbReference type="NCBI Taxonomy" id="149040"/>
    <lineage>
        <taxon>Eukaryota</taxon>
        <taxon>Fungi</taxon>
        <taxon>Dikarya</taxon>
        <taxon>Ascomycota</taxon>
        <taxon>Pezizomycotina</taxon>
        <taxon>Leotiomycetes</taxon>
        <taxon>Helotiales</taxon>
        <taxon>Mollisiaceae</taxon>
        <taxon>Mollisia</taxon>
    </lineage>
</organism>
<dbReference type="PANTHER" id="PTHR13789:SF238">
    <property type="entry name" value="PUTATIVE (AFU_ORTHOLOGUE AFUA_2G01680)-RELATED"/>
    <property type="match status" value="1"/>
</dbReference>
<keyword evidence="2" id="KW-0285">Flavoprotein</keyword>
<dbReference type="Pfam" id="PF01494">
    <property type="entry name" value="FAD_binding_3"/>
    <property type="match status" value="1"/>
</dbReference>
<evidence type="ECO:0000256" key="4">
    <source>
        <dbReference type="ARBA" id="ARBA00023002"/>
    </source>
</evidence>
<evidence type="ECO:0000256" key="2">
    <source>
        <dbReference type="ARBA" id="ARBA00022630"/>
    </source>
</evidence>
<dbReference type="InParanoid" id="A0A194XRY5"/>
<keyword evidence="8" id="KW-1185">Reference proteome</keyword>
<dbReference type="SUPFAM" id="SSF54373">
    <property type="entry name" value="FAD-linked reductases, C-terminal domain"/>
    <property type="match status" value="1"/>
</dbReference>
<sequence length="567" mass="63615">MNSRLAPPIPPAGERKDYICKLSTREHGLWILKRDDNIAAFQDAIASGLTDDQAMEKLGGTFYATVDRASKPPKELIRKAEAAYSLLAESGERFHAALKSSEIEKSVWYFIVNTDPWFRPRGSARGTLLLHDKVGRGVWVINGSDEAKFQIFKNRESGVDDVDLIEESGGIHYENSIQISPNSSRILRKLGVDKYIEQFCVDPVDLRMMRWRNGQILVECPLKEPAQKEYGSPYWHIHRADLHRGLLQAAEELGCQVHLDSRVIAIDPSKPSLTTKDGKTYEGDLIVASDGLHSMARSVVLGKPGPPVPTGQMVYRVTLPARTLKGIPELEEIVTVPRNNHWLGPNGTVLSYLLEGVHDTLINFVFTCDVEGWMPEGVNQRPGDLATVKKRFRDWDPRLVKMLDHIGDVLEWRLFTHEEMPSWIHPSGKMCLIGDSAHAMTPYLAQGAAMGIEDAAILGGLLEKYPSTETLHDALLKYEKLRLKRTAKVASASVDSRWFTQMEDGPNQEDRDEYLLAHPGIQKGHRNIRSQQEFLDWLFGYDAYEELGCNLLNGKNGYNGVEHSGVA</sequence>
<dbReference type="InterPro" id="IPR002938">
    <property type="entry name" value="FAD-bd"/>
</dbReference>
<dbReference type="Gene3D" id="3.50.50.60">
    <property type="entry name" value="FAD/NAD(P)-binding domain"/>
    <property type="match status" value="1"/>
</dbReference>
<dbReference type="InterPro" id="IPR050493">
    <property type="entry name" value="FAD-dep_Monooxygenase_BioMet"/>
</dbReference>
<dbReference type="SUPFAM" id="SSF51905">
    <property type="entry name" value="FAD/NAD(P)-binding domain"/>
    <property type="match status" value="1"/>
</dbReference>
<dbReference type="KEGG" id="psco:LY89DRAFT_729016"/>
<proteinExistence type="inferred from homology"/>
<dbReference type="RefSeq" id="XP_018077266.1">
    <property type="nucleotide sequence ID" value="XM_018219333.1"/>
</dbReference>
<evidence type="ECO:0000259" key="6">
    <source>
        <dbReference type="Pfam" id="PF01494"/>
    </source>
</evidence>
<evidence type="ECO:0000313" key="7">
    <source>
        <dbReference type="EMBL" id="KUJ22911.1"/>
    </source>
</evidence>
<evidence type="ECO:0000313" key="8">
    <source>
        <dbReference type="Proteomes" id="UP000070700"/>
    </source>
</evidence>
<accession>A0A194XRY5</accession>
<evidence type="ECO:0000256" key="5">
    <source>
        <dbReference type="ARBA" id="ARBA00023033"/>
    </source>
</evidence>
<dbReference type="PRINTS" id="PR00420">
    <property type="entry name" value="RNGMNOXGNASE"/>
</dbReference>
<comment type="similarity">
    <text evidence="1">Belongs to the paxM FAD-dependent monooxygenase family.</text>
</comment>